<evidence type="ECO:0000313" key="7">
    <source>
        <dbReference type="Proteomes" id="UP000007431"/>
    </source>
</evidence>
<evidence type="ECO:0000256" key="2">
    <source>
        <dbReference type="ARBA" id="ARBA00022670"/>
    </source>
</evidence>
<reference evidence="6 7" key="1">
    <citation type="journal article" date="2010" name="Nat. Biotechnol.">
        <title>Genome sequence of the model mushroom Schizophyllum commune.</title>
        <authorList>
            <person name="Ohm R.A."/>
            <person name="de Jong J.F."/>
            <person name="Lugones L.G."/>
            <person name="Aerts A."/>
            <person name="Kothe E."/>
            <person name="Stajich J.E."/>
            <person name="de Vries R.P."/>
            <person name="Record E."/>
            <person name="Levasseur A."/>
            <person name="Baker S.E."/>
            <person name="Bartholomew K.A."/>
            <person name="Coutinho P.M."/>
            <person name="Erdmann S."/>
            <person name="Fowler T.J."/>
            <person name="Gathman A.C."/>
            <person name="Lombard V."/>
            <person name="Henrissat B."/>
            <person name="Knabe N."/>
            <person name="Kuees U."/>
            <person name="Lilly W.W."/>
            <person name="Lindquist E."/>
            <person name="Lucas S."/>
            <person name="Magnuson J.K."/>
            <person name="Piumi F."/>
            <person name="Raudaskoski M."/>
            <person name="Salamov A."/>
            <person name="Schmutz J."/>
            <person name="Schwarze F.W.M.R."/>
            <person name="vanKuyk P.A."/>
            <person name="Horton J.S."/>
            <person name="Grigoriev I.V."/>
            <person name="Woesten H.A.B."/>
        </authorList>
    </citation>
    <scope>NUCLEOTIDE SEQUENCE [LARGE SCALE GENOMIC DNA]</scope>
    <source>
        <strain evidence="7">H4-8 / FGSC 9210</strain>
    </source>
</reference>
<feature type="region of interest" description="Disordered" evidence="4">
    <location>
        <begin position="615"/>
        <end position="676"/>
    </location>
</feature>
<dbReference type="OrthoDB" id="73076at2759"/>
<keyword evidence="7" id="KW-1185">Reference proteome</keyword>
<dbReference type="VEuPathDB" id="FungiDB:SCHCODRAFT_01176952"/>
<proteinExistence type="inferred from homology"/>
<dbReference type="SUPFAM" id="SSF54001">
    <property type="entry name" value="Cysteine proteinases"/>
    <property type="match status" value="1"/>
</dbReference>
<dbReference type="KEGG" id="scm:SCHCO_01176952"/>
<feature type="domain" description="Ubiquitin-like protease family profile" evidence="5">
    <location>
        <begin position="187"/>
        <end position="375"/>
    </location>
</feature>
<dbReference type="Pfam" id="PF02902">
    <property type="entry name" value="Peptidase_C48"/>
    <property type="match status" value="1"/>
</dbReference>
<dbReference type="eggNOG" id="ENOG502RSDS">
    <property type="taxonomic scope" value="Eukaryota"/>
</dbReference>
<keyword evidence="3" id="KW-0378">Hydrolase</keyword>
<feature type="compositionally biased region" description="Pro residues" evidence="4">
    <location>
        <begin position="632"/>
        <end position="648"/>
    </location>
</feature>
<keyword evidence="2" id="KW-0645">Protease</keyword>
<feature type="compositionally biased region" description="Acidic residues" evidence="4">
    <location>
        <begin position="1404"/>
        <end position="1426"/>
    </location>
</feature>
<dbReference type="GeneID" id="9589097"/>
<accession>D8QLL4</accession>
<dbReference type="GO" id="GO:0006508">
    <property type="term" value="P:proteolysis"/>
    <property type="evidence" value="ECO:0007669"/>
    <property type="project" value="UniProtKB-KW"/>
</dbReference>
<comment type="similarity">
    <text evidence="1">Belongs to the peptidase C48 family.</text>
</comment>
<gene>
    <name evidence="6" type="ORF">SCHCODRAFT_238748</name>
</gene>
<feature type="region of interest" description="Disordered" evidence="4">
    <location>
        <begin position="495"/>
        <end position="565"/>
    </location>
</feature>
<dbReference type="OMA" id="ARESHEY"/>
<feature type="region of interest" description="Disordered" evidence="4">
    <location>
        <begin position="1537"/>
        <end position="1558"/>
    </location>
</feature>
<dbReference type="PROSITE" id="PS50600">
    <property type="entry name" value="ULP_PROTEASE"/>
    <property type="match status" value="1"/>
</dbReference>
<dbReference type="InterPro" id="IPR003653">
    <property type="entry name" value="Peptidase_C48_C"/>
</dbReference>
<dbReference type="Proteomes" id="UP000007431">
    <property type="component" value="Unassembled WGS sequence"/>
</dbReference>
<organism evidence="7">
    <name type="scientific">Schizophyllum commune (strain H4-8 / FGSC 9210)</name>
    <name type="common">Split gill fungus</name>
    <dbReference type="NCBI Taxonomy" id="578458"/>
    <lineage>
        <taxon>Eukaryota</taxon>
        <taxon>Fungi</taxon>
        <taxon>Dikarya</taxon>
        <taxon>Basidiomycota</taxon>
        <taxon>Agaricomycotina</taxon>
        <taxon>Agaricomycetes</taxon>
        <taxon>Agaricomycetidae</taxon>
        <taxon>Agaricales</taxon>
        <taxon>Schizophyllaceae</taxon>
        <taxon>Schizophyllum</taxon>
    </lineage>
</organism>
<protein>
    <recommendedName>
        <fullName evidence="5">Ubiquitin-like protease family profile domain-containing protein</fullName>
    </recommendedName>
</protein>
<dbReference type="InterPro" id="IPR038765">
    <property type="entry name" value="Papain-like_cys_pep_sf"/>
</dbReference>
<feature type="compositionally biased region" description="Low complexity" evidence="4">
    <location>
        <begin position="649"/>
        <end position="666"/>
    </location>
</feature>
<dbReference type="STRING" id="578458.D8QLL4"/>
<dbReference type="HOGENOM" id="CLU_238224_0_0_1"/>
<evidence type="ECO:0000256" key="1">
    <source>
        <dbReference type="ARBA" id="ARBA00005234"/>
    </source>
</evidence>
<evidence type="ECO:0000313" key="6">
    <source>
        <dbReference type="EMBL" id="EFI91284.1"/>
    </source>
</evidence>
<dbReference type="InParanoid" id="D8QLL4"/>
<evidence type="ECO:0000256" key="3">
    <source>
        <dbReference type="ARBA" id="ARBA00022801"/>
    </source>
</evidence>
<dbReference type="EMBL" id="GL377318">
    <property type="protein sequence ID" value="EFI91284.1"/>
    <property type="molecule type" value="Genomic_DNA"/>
</dbReference>
<evidence type="ECO:0000259" key="5">
    <source>
        <dbReference type="PROSITE" id="PS50600"/>
    </source>
</evidence>
<feature type="region of interest" description="Disordered" evidence="4">
    <location>
        <begin position="1397"/>
        <end position="1426"/>
    </location>
</feature>
<dbReference type="RefSeq" id="XP_003026187.1">
    <property type="nucleotide sequence ID" value="XM_003026141.1"/>
</dbReference>
<evidence type="ECO:0000256" key="4">
    <source>
        <dbReference type="SAM" id="MobiDB-lite"/>
    </source>
</evidence>
<feature type="compositionally biased region" description="Low complexity" evidence="4">
    <location>
        <begin position="617"/>
        <end position="631"/>
    </location>
</feature>
<dbReference type="GO" id="GO:0008234">
    <property type="term" value="F:cysteine-type peptidase activity"/>
    <property type="evidence" value="ECO:0007669"/>
    <property type="project" value="InterPro"/>
</dbReference>
<dbReference type="Gene3D" id="3.40.395.10">
    <property type="entry name" value="Adenoviral Proteinase, Chain A"/>
    <property type="match status" value="1"/>
</dbReference>
<dbReference type="GO" id="GO:0019783">
    <property type="term" value="F:ubiquitin-like protein peptidase activity"/>
    <property type="evidence" value="ECO:0007669"/>
    <property type="project" value="UniProtKB-ARBA"/>
</dbReference>
<name>D8QLL4_SCHCM</name>
<sequence>MALPVPEHTVDFTRDDAGSFHEDEWIGTGKTYDTRILPDYVTDAKARLLSIPADFVATHLPWKNAPLPVTRVLSLAIIPRPEYSFVALRASSFFSKDKPGEVDPVTLLSRSIPAADVLLKYENSLGQAWLDGARSIVDQRYNDGRDRMPFWVIGVWRFSADASLKNKRWRAARQYLQDYSGSSAYAIQLRNDALAALDVLPFDVLWPERPIASTSILSSFPQTAWLGDEHITAMLIVLKERLVSKGISDVQIGPYMLGFYITKYCERGPEHLKHLGLYEKLAQTKKLRLLLFPTHVNDNHWIAVYIDFVKHEVGYGDSLSQSGSLAPTALMKNILKWLKDTLGISARLKGDSLPRTKQVDSYNCGLFTVNTIAHAALGVPLHRSTEGHVHRLEWFLVLAKRWCAAVKTTVDICGSSDSSRDQYMEPVTTPLRSQDQDIVHAQSLPSSSSGLTTASTSGFADNIPDAASDGSCQDTSLVTEMADAPVRVNLLESEQPASVAPAASATGEPSRSHLPTAVRAPKRARASSDSGSEGWDSERETKKRRVPAGEGKSKSAKAATKLRHAVKDKRFKVDEHALQRWRDRSRKAKGKKAKALNTAPLTSYFKFDFRVLPQPPSAESRPSLSSSHPSTPVQPPLPSVQPPTPAPSPVVRSVPPTSSASPLAPSGEPCPGITEADDPRVLQYLSRTSEGGGGAPSVISIGRDEHPDVEFFRNLDFEQKRRIYLLQMHARKWLNDHSNLRVFSRNCSGVAGPRTHTGLHHLPCVECRSVFASRAFKTAINKPIPTDENYIYVNKRFRNAAVAKIYARTIGLRSIIEQPDAKNSMYIRFAIASLEKKIKNDVLLGLIQPVVTKLDREERGVGMQNFKYAPAWEEVCSIVQMTSKSAARALGKYLPMPAQRSFNRKIARQPRFPMEICDETFELVVSILRSIGYSGPVSVACDDTKLFDTWRLYYDLVTKKFYLVGGTDGPVLVTNPEKVQELMDSLAGKKAKKVRVWTLVVESAQKICPIIIAALPIPSEMDEEQLYPHLERILHGLLSRGINVVSYACDGTEVERALQRRVLTEADSVKTYTISNPLHGAPDTLIKIAIVQGHPIALVQDSKHALKTFRNNLFSGARCLVMGGFLACYGTFHNMAFEDGSPIYKRDVLRLDRQDDNAAVRLFSAATLQHLFQKHPERLGELVYLFVFGELIDAYQNRALAHDERIKMVLRARYFLDHWHLFLQVAGYKSTTNSPYFLSREAADIARMIIEGYLALIYIHRDFMPSDRLYPFLPWLHSSEACEHVFGSARQLIKDFTMLDFYYMIPKLRIKIRQAILRGLCGSSKATASGYNHTYFDTTNIDVLALSRFPDDAAIDALAIEASQEAVSLMNLLGVRPDQLRGVLSLPLSLPGIDSLLPPRCDAKEDEQEDEGCGESQSDEDTDEELTDAEALRAAIDYADDGGLPGAVQQEITSMTHASIALTLDEQISLYTLHAEDDKSTEELHDVDAEEFHSLQIELPALQLPDSRSQIVFGTPGGYEAQELDLDTLVRLRQKHQTKQAADGTRTRSVPVHDSEVADDERASLRAQISERLRDCLRQNSEIVQGTGKERLARWTEGDGQASGNAANAAAMADAVAKKV</sequence>